<dbReference type="InterPro" id="IPR043502">
    <property type="entry name" value="DNA/RNA_pol_sf"/>
</dbReference>
<dbReference type="PANTHER" id="PTHR33050">
    <property type="entry name" value="REVERSE TRANSCRIPTASE DOMAIN-CONTAINING PROTEIN"/>
    <property type="match status" value="1"/>
</dbReference>
<gene>
    <name evidence="1" type="ORF">NLJ89_g11627</name>
</gene>
<comment type="caution">
    <text evidence="1">The sequence shown here is derived from an EMBL/GenBank/DDBJ whole genome shotgun (WGS) entry which is preliminary data.</text>
</comment>
<dbReference type="SUPFAM" id="SSF56672">
    <property type="entry name" value="DNA/RNA polymerases"/>
    <property type="match status" value="1"/>
</dbReference>
<reference evidence="1" key="1">
    <citation type="submission" date="2022-07" db="EMBL/GenBank/DDBJ databases">
        <title>Genome Sequence of Agrocybe chaxingu.</title>
        <authorList>
            <person name="Buettner E."/>
        </authorList>
    </citation>
    <scope>NUCLEOTIDE SEQUENCE</scope>
    <source>
        <strain evidence="1">MP-N11</strain>
    </source>
</reference>
<accession>A0A9W8JND7</accession>
<protein>
    <submittedName>
        <fullName evidence="1">Uncharacterized protein</fullName>
    </submittedName>
</protein>
<dbReference type="EMBL" id="JANKHO010002836">
    <property type="protein sequence ID" value="KAJ3488344.1"/>
    <property type="molecule type" value="Genomic_DNA"/>
</dbReference>
<dbReference type="Proteomes" id="UP001148786">
    <property type="component" value="Unassembled WGS sequence"/>
</dbReference>
<name>A0A9W8JND7_9AGAR</name>
<proteinExistence type="predicted"/>
<sequence length="431" mass="49081">MIDHDFVTGYPLDNLIQLGEMLIKEREQVGDTELVMWKSDIAEAYRACPMHPCWQIKQAIRVGDEYYIDRANVFGGSGSGAIFIAVNSLVAWVAKYECGISNLMTYVDDSSGIDLKGDELYYEPYHKSLPRHQAILLELWDNLGIPHKERKQIAGSPIPVIGISVDPNLMSFTLPEDSLRHLLEELQEWCKKGARFKLKQWQQMAGWFNWGLNVYPLLRPALNNLYPKIQGKQAPNEKIWVNKAIKEDFEWAKKKMECSTGVLLLRSLSWDINNALHTILCDACPEGMGFWYPNLLLAFYARTPSATLTSLISFYEALCVLSALREAHYRSPLKSRFVIYTDNFNAVSIFNSLQALPDYNCIIKAAVDILSNGDHDLRVLHIPGEQNQVADALSHCRFLHALHLVPQLSISMFQPYIRIARLNQPCILQPP</sequence>
<dbReference type="OrthoDB" id="198652at2759"/>
<dbReference type="AlphaFoldDB" id="A0A9W8JND7"/>
<keyword evidence="2" id="KW-1185">Reference proteome</keyword>
<evidence type="ECO:0000313" key="1">
    <source>
        <dbReference type="EMBL" id="KAJ3488344.1"/>
    </source>
</evidence>
<evidence type="ECO:0000313" key="2">
    <source>
        <dbReference type="Proteomes" id="UP001148786"/>
    </source>
</evidence>
<dbReference type="PANTHER" id="PTHR33050:SF7">
    <property type="entry name" value="RIBONUCLEASE H"/>
    <property type="match status" value="1"/>
</dbReference>
<organism evidence="1 2">
    <name type="scientific">Agrocybe chaxingu</name>
    <dbReference type="NCBI Taxonomy" id="84603"/>
    <lineage>
        <taxon>Eukaryota</taxon>
        <taxon>Fungi</taxon>
        <taxon>Dikarya</taxon>
        <taxon>Basidiomycota</taxon>
        <taxon>Agaricomycotina</taxon>
        <taxon>Agaricomycetes</taxon>
        <taxon>Agaricomycetidae</taxon>
        <taxon>Agaricales</taxon>
        <taxon>Agaricineae</taxon>
        <taxon>Strophariaceae</taxon>
        <taxon>Agrocybe</taxon>
    </lineage>
</organism>
<dbReference type="InterPro" id="IPR052055">
    <property type="entry name" value="Hepadnavirus_pol/RT"/>
</dbReference>